<name>A0AC35FCQ7_9BILA</name>
<accession>A0AC35FCQ7</accession>
<protein>
    <submittedName>
        <fullName evidence="2">Uncharacterized protein</fullName>
    </submittedName>
</protein>
<evidence type="ECO:0000313" key="2">
    <source>
        <dbReference type="WBParaSite" id="PS1159_v2.g16122.t1"/>
    </source>
</evidence>
<proteinExistence type="predicted"/>
<evidence type="ECO:0000313" key="1">
    <source>
        <dbReference type="Proteomes" id="UP000887580"/>
    </source>
</evidence>
<sequence length="184" mass="21483">MRRRQQVIEIAKNYNDNASMKDIRNALKKVEGEDWQFQLKEKSAWNEKMSEEEHIQFIMGPHAKNNERFGQILEVFLKYLTAVSSYERHPDSIKKLEFLQRKYKEFMKKPAHSEPEDEEADVSVEPPAKKSRSTQLERQKKKISRKEPNFNDNKDKASGGADDTSRASGESSDEDNDSEQQESK</sequence>
<dbReference type="Proteomes" id="UP000887580">
    <property type="component" value="Unplaced"/>
</dbReference>
<reference evidence="2" key="1">
    <citation type="submission" date="2022-11" db="UniProtKB">
        <authorList>
            <consortium name="WormBaseParasite"/>
        </authorList>
    </citation>
    <scope>IDENTIFICATION</scope>
</reference>
<organism evidence="1 2">
    <name type="scientific">Panagrolaimus sp. PS1159</name>
    <dbReference type="NCBI Taxonomy" id="55785"/>
    <lineage>
        <taxon>Eukaryota</taxon>
        <taxon>Metazoa</taxon>
        <taxon>Ecdysozoa</taxon>
        <taxon>Nematoda</taxon>
        <taxon>Chromadorea</taxon>
        <taxon>Rhabditida</taxon>
        <taxon>Tylenchina</taxon>
        <taxon>Panagrolaimomorpha</taxon>
        <taxon>Panagrolaimoidea</taxon>
        <taxon>Panagrolaimidae</taxon>
        <taxon>Panagrolaimus</taxon>
    </lineage>
</organism>
<dbReference type="WBParaSite" id="PS1159_v2.g16122.t1">
    <property type="protein sequence ID" value="PS1159_v2.g16122.t1"/>
    <property type="gene ID" value="PS1159_v2.g16122"/>
</dbReference>